<dbReference type="SMART" id="SM00176">
    <property type="entry name" value="RAN"/>
    <property type="match status" value="1"/>
</dbReference>
<evidence type="ECO:0000256" key="1">
    <source>
        <dbReference type="ARBA" id="ARBA00006270"/>
    </source>
</evidence>
<dbReference type="SMART" id="SM00175">
    <property type="entry name" value="RAB"/>
    <property type="match status" value="1"/>
</dbReference>
<keyword evidence="5" id="KW-0449">Lipoprotein</keyword>
<protein>
    <submittedName>
        <fullName evidence="8">Uncharacterized protein</fullName>
    </submittedName>
</protein>
<dbReference type="CDD" id="cd01868">
    <property type="entry name" value="Rab11_like"/>
    <property type="match status" value="1"/>
</dbReference>
<sequence>MGIQLFIRWLTAGALTIARNRNRIRYILFGHDADWASSGAIAGTGMAHKIDHEYDYLFKIVLIGDSGVGKSNILSRFTRNEFSLDSKSTIGVEFATKTLQIEGKMVKAQIWDTAGQERYRAITSAYYRGAVGAFLVYDITKRQTFENIQRWLRELRDHADSNIVIMMAGNKSDLKHLRAISTEDAQLMAEKEGLSFLETSALEAINIDKAFETILKEIFRIVSKKALAAQEAAALAGPRIQGTTINVSDSSGSTKNFCCST</sequence>
<dbReference type="EMBL" id="JAGFBR010000012">
    <property type="protein sequence ID" value="KAH0457936.1"/>
    <property type="molecule type" value="Genomic_DNA"/>
</dbReference>
<comment type="caution">
    <text evidence="8">The sequence shown here is derived from an EMBL/GenBank/DDBJ whole genome shotgun (WGS) entry which is preliminary data.</text>
</comment>
<comment type="subcellular location">
    <subcellularLocation>
        <location evidence="7">Endomembrane system</location>
        <topology evidence="7">Lipid-anchor</topology>
    </subcellularLocation>
</comment>
<reference evidence="8 9" key="1">
    <citation type="journal article" date="2021" name="Hortic Res">
        <title>Chromosome-scale assembly of the Dendrobium chrysotoxum genome enhances the understanding of orchid evolution.</title>
        <authorList>
            <person name="Zhang Y."/>
            <person name="Zhang G.Q."/>
            <person name="Zhang D."/>
            <person name="Liu X.D."/>
            <person name="Xu X.Y."/>
            <person name="Sun W.H."/>
            <person name="Yu X."/>
            <person name="Zhu X."/>
            <person name="Wang Z.W."/>
            <person name="Zhao X."/>
            <person name="Zhong W.Y."/>
            <person name="Chen H."/>
            <person name="Yin W.L."/>
            <person name="Huang T."/>
            <person name="Niu S.C."/>
            <person name="Liu Z.J."/>
        </authorList>
    </citation>
    <scope>NUCLEOTIDE SEQUENCE [LARGE SCALE GENOMIC DNA]</scope>
    <source>
        <strain evidence="8">Lindl</strain>
    </source>
</reference>
<dbReference type="SMART" id="SM00174">
    <property type="entry name" value="RHO"/>
    <property type="match status" value="1"/>
</dbReference>
<name>A0AAV7GMX0_DENCH</name>
<dbReference type="AlphaFoldDB" id="A0AAV7GMX0"/>
<proteinExistence type="inferred from homology"/>
<keyword evidence="2" id="KW-0547">Nucleotide-binding</keyword>
<comment type="similarity">
    <text evidence="1">Belongs to the small GTPase superfamily. Rab family.</text>
</comment>
<dbReference type="GO" id="GO:0012505">
    <property type="term" value="C:endomembrane system"/>
    <property type="evidence" value="ECO:0007669"/>
    <property type="project" value="UniProtKB-SubCell"/>
</dbReference>
<evidence type="ECO:0000256" key="2">
    <source>
        <dbReference type="ARBA" id="ARBA00022741"/>
    </source>
</evidence>
<keyword evidence="4" id="KW-0472">Membrane</keyword>
<dbReference type="PRINTS" id="PR00449">
    <property type="entry name" value="RASTRNSFRMNG"/>
</dbReference>
<evidence type="ECO:0000313" key="8">
    <source>
        <dbReference type="EMBL" id="KAH0457936.1"/>
    </source>
</evidence>
<accession>A0AAV7GMX0</accession>
<dbReference type="PROSITE" id="PS51421">
    <property type="entry name" value="RAS"/>
    <property type="match status" value="1"/>
</dbReference>
<keyword evidence="3" id="KW-0342">GTP-binding</keyword>
<dbReference type="InterPro" id="IPR005225">
    <property type="entry name" value="Small_GTP-bd"/>
</dbReference>
<evidence type="ECO:0000313" key="9">
    <source>
        <dbReference type="Proteomes" id="UP000775213"/>
    </source>
</evidence>
<dbReference type="Proteomes" id="UP000775213">
    <property type="component" value="Unassembled WGS sequence"/>
</dbReference>
<dbReference type="InterPro" id="IPR050209">
    <property type="entry name" value="Rab_GTPases_membrane_traffic"/>
</dbReference>
<organism evidence="8 9">
    <name type="scientific">Dendrobium chrysotoxum</name>
    <name type="common">Orchid</name>
    <dbReference type="NCBI Taxonomy" id="161865"/>
    <lineage>
        <taxon>Eukaryota</taxon>
        <taxon>Viridiplantae</taxon>
        <taxon>Streptophyta</taxon>
        <taxon>Embryophyta</taxon>
        <taxon>Tracheophyta</taxon>
        <taxon>Spermatophyta</taxon>
        <taxon>Magnoliopsida</taxon>
        <taxon>Liliopsida</taxon>
        <taxon>Asparagales</taxon>
        <taxon>Orchidaceae</taxon>
        <taxon>Epidendroideae</taxon>
        <taxon>Malaxideae</taxon>
        <taxon>Dendrobiinae</taxon>
        <taxon>Dendrobium</taxon>
    </lineage>
</organism>
<dbReference type="SMART" id="SM00173">
    <property type="entry name" value="RAS"/>
    <property type="match status" value="1"/>
</dbReference>
<evidence type="ECO:0000256" key="4">
    <source>
        <dbReference type="ARBA" id="ARBA00023136"/>
    </source>
</evidence>
<dbReference type="NCBIfam" id="TIGR00231">
    <property type="entry name" value="small_GTP"/>
    <property type="match status" value="1"/>
</dbReference>
<dbReference type="SUPFAM" id="SSF52540">
    <property type="entry name" value="P-loop containing nucleoside triphosphate hydrolases"/>
    <property type="match status" value="1"/>
</dbReference>
<keyword evidence="6" id="KW-0636">Prenylation</keyword>
<keyword evidence="9" id="KW-1185">Reference proteome</keyword>
<gene>
    <name evidence="8" type="ORF">IEQ34_013251</name>
</gene>
<dbReference type="PANTHER" id="PTHR47979">
    <property type="entry name" value="DRAB11-RELATED"/>
    <property type="match status" value="1"/>
</dbReference>
<dbReference type="InterPro" id="IPR001806">
    <property type="entry name" value="Small_GTPase"/>
</dbReference>
<dbReference type="Gene3D" id="3.40.50.300">
    <property type="entry name" value="P-loop containing nucleotide triphosphate hydrolases"/>
    <property type="match status" value="1"/>
</dbReference>
<dbReference type="GO" id="GO:0003924">
    <property type="term" value="F:GTPase activity"/>
    <property type="evidence" value="ECO:0007669"/>
    <property type="project" value="InterPro"/>
</dbReference>
<dbReference type="PROSITE" id="PS51419">
    <property type="entry name" value="RAB"/>
    <property type="match status" value="1"/>
</dbReference>
<evidence type="ECO:0000256" key="5">
    <source>
        <dbReference type="ARBA" id="ARBA00023288"/>
    </source>
</evidence>
<evidence type="ECO:0000256" key="7">
    <source>
        <dbReference type="ARBA" id="ARBA00037868"/>
    </source>
</evidence>
<dbReference type="PROSITE" id="PS51420">
    <property type="entry name" value="RHO"/>
    <property type="match status" value="1"/>
</dbReference>
<evidence type="ECO:0000256" key="3">
    <source>
        <dbReference type="ARBA" id="ARBA00023134"/>
    </source>
</evidence>
<dbReference type="FunFam" id="3.40.50.300:FF:000067">
    <property type="entry name" value="ras-related protein RABA1f"/>
    <property type="match status" value="1"/>
</dbReference>
<dbReference type="Pfam" id="PF00071">
    <property type="entry name" value="Ras"/>
    <property type="match status" value="1"/>
</dbReference>
<dbReference type="InterPro" id="IPR027417">
    <property type="entry name" value="P-loop_NTPase"/>
</dbReference>
<dbReference type="GO" id="GO:0005525">
    <property type="term" value="F:GTP binding"/>
    <property type="evidence" value="ECO:0007669"/>
    <property type="project" value="UniProtKB-KW"/>
</dbReference>
<evidence type="ECO:0000256" key="6">
    <source>
        <dbReference type="ARBA" id="ARBA00023289"/>
    </source>
</evidence>